<dbReference type="InterPro" id="IPR044023">
    <property type="entry name" value="Ig_7"/>
</dbReference>
<dbReference type="Pfam" id="PF13573">
    <property type="entry name" value="SprB"/>
    <property type="match status" value="4"/>
</dbReference>
<dbReference type="InterPro" id="IPR025667">
    <property type="entry name" value="SprB_repeat"/>
</dbReference>
<evidence type="ECO:0000259" key="1">
    <source>
        <dbReference type="Pfam" id="PF19081"/>
    </source>
</evidence>
<keyword evidence="3" id="KW-1185">Reference proteome</keyword>
<reference evidence="2 3" key="1">
    <citation type="submission" date="2019-08" db="EMBL/GenBank/DDBJ databases">
        <title>Genome of Vicingus serpentipes NCIMB 15042.</title>
        <authorList>
            <person name="Bowman J.P."/>
        </authorList>
    </citation>
    <scope>NUCLEOTIDE SEQUENCE [LARGE SCALE GENOMIC DNA]</scope>
    <source>
        <strain evidence="2 3">NCIMB 15042</strain>
    </source>
</reference>
<evidence type="ECO:0000313" key="3">
    <source>
        <dbReference type="Proteomes" id="UP000321721"/>
    </source>
</evidence>
<feature type="non-terminal residue" evidence="2">
    <location>
        <position position="1"/>
    </location>
</feature>
<comment type="caution">
    <text evidence="2">The sequence shown here is derived from an EMBL/GenBank/DDBJ whole genome shotgun (WGS) entry which is preliminary data.</text>
</comment>
<dbReference type="RefSeq" id="WP_147102207.1">
    <property type="nucleotide sequence ID" value="NZ_VOOS01000008.1"/>
</dbReference>
<dbReference type="OrthoDB" id="1236981at2"/>
<proteinExistence type="predicted"/>
<dbReference type="InterPro" id="IPR026341">
    <property type="entry name" value="T9SS_type_B"/>
</dbReference>
<dbReference type="EMBL" id="VOOS01000008">
    <property type="protein sequence ID" value="TXB63643.1"/>
    <property type="molecule type" value="Genomic_DNA"/>
</dbReference>
<name>A0A5C6RN37_9FLAO</name>
<dbReference type="Gene3D" id="2.60.40.3440">
    <property type="match status" value="1"/>
</dbReference>
<dbReference type="AlphaFoldDB" id="A0A5C6RN37"/>
<evidence type="ECO:0000313" key="2">
    <source>
        <dbReference type="EMBL" id="TXB63643.1"/>
    </source>
</evidence>
<dbReference type="Pfam" id="PF19081">
    <property type="entry name" value="Ig_7"/>
    <property type="match status" value="1"/>
</dbReference>
<gene>
    <name evidence="2" type="ORF">FRY74_12695</name>
</gene>
<protein>
    <submittedName>
        <fullName evidence="2">T9SS type B sorting domain-containing protein</fullName>
    </submittedName>
</protein>
<dbReference type="Pfam" id="PF17963">
    <property type="entry name" value="Big_9"/>
    <property type="match status" value="1"/>
</dbReference>
<organism evidence="2 3">
    <name type="scientific">Vicingus serpentipes</name>
    <dbReference type="NCBI Taxonomy" id="1926625"/>
    <lineage>
        <taxon>Bacteria</taxon>
        <taxon>Pseudomonadati</taxon>
        <taxon>Bacteroidota</taxon>
        <taxon>Flavobacteriia</taxon>
        <taxon>Flavobacteriales</taxon>
        <taxon>Vicingaceae</taxon>
        <taxon>Vicingus</taxon>
    </lineage>
</organism>
<feature type="domain" description="Ig-like" evidence="1">
    <location>
        <begin position="51"/>
        <end position="127"/>
    </location>
</feature>
<accession>A0A5C6RN37</accession>
<sequence>VWYADNVTTTPLLGTDLLVDGEDYYATQENAEGCESSIRLQVNVSISDTAAPTTSEVVQSFCASDNPTISDLSSTGNNVVWYADNVTTTPLLGTDLLVDGEDYYATQENAEGCESSIRLQVDVTITPIVVADAGSLSFTICNGDSVQLGAAAVAGVSYSWTPSTGLTNPSISNPFAFPNDTTTYYLTATQNGCSAIDSVIVNSNELPQLDISNILTQNSNCGNNTGSITGLLASGEPVLTYQWFNGSSVVSTDIDLLNQTSGAYTLTVTDGNLCNNTFGPFNISDIGAPTLDITSVVIVPDTCSKSVGSISGVNVTGGVGTLVYVWTNGTDTLGSTVDLSNVSSGSYVLYVSDSAGCSSVTGPFIINEIVGPSIDEISVITNDDHCGQSIGSIVGITSNGGTGTIIYSWNDGSTEVGSSIDLLNIPSGDYTLTVTDQSGCQAIGSTYTINDIAGPTLNISTAMVSDAACGGSNGMITGVTASGGTLPYSWSWYDGSTIVGSSQDLSGVPAGDYSVVVTDTTGCIDSIGVITISNALAATINVSSIVISDASCGASNGSITGITVAGGTLPYSYSWSDGTVEVSNSLDLNGLTLGTYTLTVTDSNGCQSVAGPFNVGVGNAATIDVSSIVTSDASCGASNGSITGIIVSGGTLPYTFSWSDGTSEVSTSLDLTGVALGTYTLTVTDSNGCQSTTSPIQINGGNPPVIDFTSSLISNANCNLQNGSIANVVITGGTQPYTYSWSNNGVVISNSQSLSSLSEGSYVLTITDSLGCGDLDSVYVGSDAVNTIYAENDYVTTEQNVGVQINPLTNDLGASNFNIISNPINGTASGSVFYTPNQNYVGLDSMTYEICDLTCIEICDTATIYIEIEKERKIRIYDGFSPNGDGSNETFYIENIEFYPENELLIYSRWGDLVYSAQPYNNEWDGTSKTNGVKLMGNKVVDGTYYFILKLTPDEEAINGFIDLRR</sequence>
<dbReference type="Pfam" id="PF13585">
    <property type="entry name" value="CHU_C"/>
    <property type="match status" value="1"/>
</dbReference>
<dbReference type="Proteomes" id="UP000321721">
    <property type="component" value="Unassembled WGS sequence"/>
</dbReference>
<dbReference type="Gene3D" id="2.60.40.740">
    <property type="match status" value="2"/>
</dbReference>
<dbReference type="NCBIfam" id="TIGR04131">
    <property type="entry name" value="Bac_Flav_CTERM"/>
    <property type="match status" value="1"/>
</dbReference>